<gene>
    <name evidence="5" type="ORF">SAMN05192532_106193</name>
</gene>
<dbReference type="CDD" id="cd04665">
    <property type="entry name" value="NUDIX_RppH"/>
    <property type="match status" value="1"/>
</dbReference>
<organism evidence="5 6">
    <name type="scientific">Alteribacillus iranensis</name>
    <dbReference type="NCBI Taxonomy" id="930128"/>
    <lineage>
        <taxon>Bacteria</taxon>
        <taxon>Bacillati</taxon>
        <taxon>Bacillota</taxon>
        <taxon>Bacilli</taxon>
        <taxon>Bacillales</taxon>
        <taxon>Bacillaceae</taxon>
        <taxon>Alteribacillus</taxon>
    </lineage>
</organism>
<dbReference type="AlphaFoldDB" id="A0A1I2EQT3"/>
<dbReference type="Proteomes" id="UP000199516">
    <property type="component" value="Unassembled WGS sequence"/>
</dbReference>
<dbReference type="STRING" id="930128.SAMN05192532_106193"/>
<reference evidence="5 6" key="1">
    <citation type="submission" date="2016-10" db="EMBL/GenBank/DDBJ databases">
        <authorList>
            <person name="de Groot N.N."/>
        </authorList>
    </citation>
    <scope>NUCLEOTIDE SEQUENCE [LARGE SCALE GENOMIC DNA]</scope>
    <source>
        <strain evidence="5 6">DSM 23995</strain>
    </source>
</reference>
<dbReference type="Gene3D" id="3.90.79.10">
    <property type="entry name" value="Nucleoside Triphosphate Pyrophosphohydrolase"/>
    <property type="match status" value="1"/>
</dbReference>
<dbReference type="PANTHER" id="PTHR43736">
    <property type="entry name" value="ADP-RIBOSE PYROPHOSPHATASE"/>
    <property type="match status" value="1"/>
</dbReference>
<dbReference type="Pfam" id="PF00293">
    <property type="entry name" value="NUDIX"/>
    <property type="match status" value="1"/>
</dbReference>
<dbReference type="InterPro" id="IPR000086">
    <property type="entry name" value="NUDIX_hydrolase_dom"/>
</dbReference>
<dbReference type="PROSITE" id="PS51462">
    <property type="entry name" value="NUDIX"/>
    <property type="match status" value="1"/>
</dbReference>
<dbReference type="PRINTS" id="PR00502">
    <property type="entry name" value="NUDIXFAMILY"/>
</dbReference>
<protein>
    <submittedName>
        <fullName evidence="5">8-oxo-dGTP diphosphatase</fullName>
    </submittedName>
</protein>
<keyword evidence="6" id="KW-1185">Reference proteome</keyword>
<dbReference type="InterPro" id="IPR020084">
    <property type="entry name" value="NUDIX_hydrolase_CS"/>
</dbReference>
<dbReference type="SUPFAM" id="SSF55811">
    <property type="entry name" value="Nudix"/>
    <property type="match status" value="1"/>
</dbReference>
<evidence type="ECO:0000313" key="5">
    <source>
        <dbReference type="EMBL" id="SFE95179.1"/>
    </source>
</evidence>
<dbReference type="PANTHER" id="PTHR43736:SF1">
    <property type="entry name" value="DIHYDRONEOPTERIN TRIPHOSPHATE DIPHOSPHATASE"/>
    <property type="match status" value="1"/>
</dbReference>
<sequence length="160" mass="18522">MKIHTFIDYYENEVNLVFDDSPFSKNPGHVWVICRYENKWLLTRHSRRGLEFPGGKVEKGETAKEAAMREVWEETGGVIANINQIGQYRVHGRSEVIVKSLFFATIDKLEKKEDYLETKGPVLLSTLPEGIQQDEDFSFIMKDDVLTRALSYIEKTGYLQ</sequence>
<feature type="domain" description="Nudix hydrolase" evidence="4">
    <location>
        <begin position="8"/>
        <end position="147"/>
    </location>
</feature>
<name>A0A1I2EQT3_9BACI</name>
<dbReference type="InterPro" id="IPR014078">
    <property type="entry name" value="Nudix_YtkD"/>
</dbReference>
<proteinExistence type="inferred from homology"/>
<dbReference type="PROSITE" id="PS00893">
    <property type="entry name" value="NUDIX_BOX"/>
    <property type="match status" value="1"/>
</dbReference>
<accession>A0A1I2EQT3</accession>
<evidence type="ECO:0000256" key="1">
    <source>
        <dbReference type="ARBA" id="ARBA00005582"/>
    </source>
</evidence>
<evidence type="ECO:0000259" key="4">
    <source>
        <dbReference type="PROSITE" id="PS51462"/>
    </source>
</evidence>
<evidence type="ECO:0000256" key="3">
    <source>
        <dbReference type="RuleBase" id="RU003476"/>
    </source>
</evidence>
<dbReference type="NCBIfam" id="TIGR02705">
    <property type="entry name" value="nudix_YtkD"/>
    <property type="match status" value="1"/>
</dbReference>
<dbReference type="InterPro" id="IPR020476">
    <property type="entry name" value="Nudix_hydrolase"/>
</dbReference>
<comment type="similarity">
    <text evidence="1 3">Belongs to the Nudix hydrolase family.</text>
</comment>
<dbReference type="InterPro" id="IPR015797">
    <property type="entry name" value="NUDIX_hydrolase-like_dom_sf"/>
</dbReference>
<dbReference type="GO" id="GO:0016787">
    <property type="term" value="F:hydrolase activity"/>
    <property type="evidence" value="ECO:0007669"/>
    <property type="project" value="UniProtKB-KW"/>
</dbReference>
<evidence type="ECO:0000313" key="6">
    <source>
        <dbReference type="Proteomes" id="UP000199516"/>
    </source>
</evidence>
<evidence type="ECO:0000256" key="2">
    <source>
        <dbReference type="ARBA" id="ARBA00022801"/>
    </source>
</evidence>
<keyword evidence="2 3" id="KW-0378">Hydrolase</keyword>
<dbReference type="EMBL" id="FONT01000006">
    <property type="protein sequence ID" value="SFE95179.1"/>
    <property type="molecule type" value="Genomic_DNA"/>
</dbReference>